<gene>
    <name evidence="1" type="ORF">HNR00_004012</name>
</gene>
<reference evidence="1 2" key="1">
    <citation type="submission" date="2020-08" db="EMBL/GenBank/DDBJ databases">
        <title>Genomic Encyclopedia of Type Strains, Phase IV (KMG-IV): sequencing the most valuable type-strain genomes for metagenomic binning, comparative biology and taxonomic classification.</title>
        <authorList>
            <person name="Goeker M."/>
        </authorList>
    </citation>
    <scope>NUCLEOTIDE SEQUENCE [LARGE SCALE GENOMIC DNA]</scope>
    <source>
        <strain evidence="1 2">DSM 2163</strain>
    </source>
</reference>
<dbReference type="EMBL" id="JACHOP010000021">
    <property type="protein sequence ID" value="MBB5759280.1"/>
    <property type="molecule type" value="Genomic_DNA"/>
</dbReference>
<accession>A0A840ZPL3</accession>
<proteinExistence type="predicted"/>
<organism evidence="1 2">
    <name type="scientific">Methylorubrum rhodinum</name>
    <dbReference type="NCBI Taxonomy" id="29428"/>
    <lineage>
        <taxon>Bacteria</taxon>
        <taxon>Pseudomonadati</taxon>
        <taxon>Pseudomonadota</taxon>
        <taxon>Alphaproteobacteria</taxon>
        <taxon>Hyphomicrobiales</taxon>
        <taxon>Methylobacteriaceae</taxon>
        <taxon>Methylorubrum</taxon>
    </lineage>
</organism>
<sequence>MTPQARPALRAEVFPGALPSRFLQGGGETAIDALAAAP</sequence>
<dbReference type="AlphaFoldDB" id="A0A840ZPL3"/>
<evidence type="ECO:0000313" key="2">
    <source>
        <dbReference type="Proteomes" id="UP000583454"/>
    </source>
</evidence>
<name>A0A840ZPL3_9HYPH</name>
<keyword evidence="2" id="KW-1185">Reference proteome</keyword>
<evidence type="ECO:0000313" key="1">
    <source>
        <dbReference type="EMBL" id="MBB5759280.1"/>
    </source>
</evidence>
<dbReference type="Proteomes" id="UP000583454">
    <property type="component" value="Unassembled WGS sequence"/>
</dbReference>
<comment type="caution">
    <text evidence="1">The sequence shown here is derived from an EMBL/GenBank/DDBJ whole genome shotgun (WGS) entry which is preliminary data.</text>
</comment>
<protein>
    <submittedName>
        <fullName evidence="1">Uncharacterized protein</fullName>
    </submittedName>
</protein>